<reference evidence="1" key="1">
    <citation type="submission" date="2018-02" db="EMBL/GenBank/DDBJ databases">
        <title>Rhizophora mucronata_Transcriptome.</title>
        <authorList>
            <person name="Meera S.P."/>
            <person name="Sreeshan A."/>
            <person name="Augustine A."/>
        </authorList>
    </citation>
    <scope>NUCLEOTIDE SEQUENCE</scope>
    <source>
        <tissue evidence="1">Leaf</tissue>
    </source>
</reference>
<sequence length="28" mass="3357">MAKMKMLRWICGQFRKDQVRNEGICSKV</sequence>
<evidence type="ECO:0000313" key="1">
    <source>
        <dbReference type="EMBL" id="MBX66300.1"/>
    </source>
</evidence>
<organism evidence="1">
    <name type="scientific">Rhizophora mucronata</name>
    <name type="common">Asiatic mangrove</name>
    <dbReference type="NCBI Taxonomy" id="61149"/>
    <lineage>
        <taxon>Eukaryota</taxon>
        <taxon>Viridiplantae</taxon>
        <taxon>Streptophyta</taxon>
        <taxon>Embryophyta</taxon>
        <taxon>Tracheophyta</taxon>
        <taxon>Spermatophyta</taxon>
        <taxon>Magnoliopsida</taxon>
        <taxon>eudicotyledons</taxon>
        <taxon>Gunneridae</taxon>
        <taxon>Pentapetalae</taxon>
        <taxon>rosids</taxon>
        <taxon>fabids</taxon>
        <taxon>Malpighiales</taxon>
        <taxon>Rhizophoraceae</taxon>
        <taxon>Rhizophora</taxon>
    </lineage>
</organism>
<protein>
    <submittedName>
        <fullName evidence="1">Uncharacterized protein</fullName>
    </submittedName>
</protein>
<dbReference type="EMBL" id="GGEC01085816">
    <property type="protein sequence ID" value="MBX66300.1"/>
    <property type="molecule type" value="Transcribed_RNA"/>
</dbReference>
<proteinExistence type="predicted"/>
<name>A0A2P2QH18_RHIMU</name>
<accession>A0A2P2QH18</accession>
<dbReference type="AlphaFoldDB" id="A0A2P2QH18"/>